<dbReference type="Gene3D" id="3.10.450.50">
    <property type="match status" value="1"/>
</dbReference>
<dbReference type="AlphaFoldDB" id="A0A7Y9C748"/>
<dbReference type="Pfam" id="PF14534">
    <property type="entry name" value="DUF4440"/>
    <property type="match status" value="1"/>
</dbReference>
<reference evidence="3 4" key="1">
    <citation type="submission" date="2020-07" db="EMBL/GenBank/DDBJ databases">
        <authorList>
            <person name="Sun Q."/>
        </authorList>
    </citation>
    <scope>NUCLEOTIDE SEQUENCE [LARGE SCALE GENOMIC DNA]</scope>
    <source>
        <strain evidence="3 4">MAH-1</strain>
    </source>
</reference>
<evidence type="ECO:0000313" key="4">
    <source>
        <dbReference type="Proteomes" id="UP000535020"/>
    </source>
</evidence>
<organism evidence="3 4">
    <name type="scientific">Flavobacterium agri</name>
    <dbReference type="NCBI Taxonomy" id="2743471"/>
    <lineage>
        <taxon>Bacteria</taxon>
        <taxon>Pseudomonadati</taxon>
        <taxon>Bacteroidota</taxon>
        <taxon>Flavobacteriia</taxon>
        <taxon>Flavobacteriales</taxon>
        <taxon>Flavobacteriaceae</taxon>
        <taxon>Flavobacterium</taxon>
    </lineage>
</organism>
<evidence type="ECO:0000256" key="1">
    <source>
        <dbReference type="SAM" id="SignalP"/>
    </source>
</evidence>
<dbReference type="SUPFAM" id="SSF54427">
    <property type="entry name" value="NTF2-like"/>
    <property type="match status" value="1"/>
</dbReference>
<accession>A0A7Y9C748</accession>
<gene>
    <name evidence="3" type="ORF">HZF10_09095</name>
</gene>
<dbReference type="Proteomes" id="UP000535020">
    <property type="component" value="Unassembled WGS sequence"/>
</dbReference>
<dbReference type="RefSeq" id="WP_176005881.1">
    <property type="nucleotide sequence ID" value="NZ_JABWMI010000010.1"/>
</dbReference>
<comment type="caution">
    <text evidence="3">The sequence shown here is derived from an EMBL/GenBank/DDBJ whole genome shotgun (WGS) entry which is preliminary data.</text>
</comment>
<feature type="domain" description="DUF4440" evidence="2">
    <location>
        <begin position="31"/>
        <end position="151"/>
    </location>
</feature>
<sequence>MKPSLLNMAGLLLLFFSGSTFSQSTDLQKTIHENDSLFWVAYNHCDIDGMHRFVAEDVEFYHDKGGFQNGWPTFEQTTKRNLCGRVNWKIRREAVSGSVKIYPMENNGQVYGAIISGEHKFLITENNQPEYWSGVAKFTHLWTLENGSWKMKRILSFDHQPAPYQTTRKSILLPNKTLKQFQGRYDSKQGVITVAPNDNSLSLTLGGKTTILYPESETIFFSKERDLTFEFVKTDGKILKLIVRENGNIVEQDPILK</sequence>
<evidence type="ECO:0000259" key="2">
    <source>
        <dbReference type="Pfam" id="PF14534"/>
    </source>
</evidence>
<dbReference type="EMBL" id="JACBJI010000003">
    <property type="protein sequence ID" value="NYA71073.1"/>
    <property type="molecule type" value="Genomic_DNA"/>
</dbReference>
<dbReference type="InterPro" id="IPR027843">
    <property type="entry name" value="DUF4440"/>
</dbReference>
<keyword evidence="4" id="KW-1185">Reference proteome</keyword>
<protein>
    <submittedName>
        <fullName evidence="3">Nuclear transport factor 2 family protein</fullName>
    </submittedName>
</protein>
<feature type="signal peptide" evidence="1">
    <location>
        <begin position="1"/>
        <end position="22"/>
    </location>
</feature>
<keyword evidence="1" id="KW-0732">Signal</keyword>
<name>A0A7Y9C748_9FLAO</name>
<dbReference type="InterPro" id="IPR032710">
    <property type="entry name" value="NTF2-like_dom_sf"/>
</dbReference>
<feature type="chain" id="PRO_5031442686" evidence="1">
    <location>
        <begin position="23"/>
        <end position="257"/>
    </location>
</feature>
<proteinExistence type="predicted"/>
<evidence type="ECO:0000313" key="3">
    <source>
        <dbReference type="EMBL" id="NYA71073.1"/>
    </source>
</evidence>